<reference evidence="5" key="1">
    <citation type="submission" date="2016-10" db="EMBL/GenBank/DDBJ databases">
        <authorList>
            <person name="Varghese N."/>
            <person name="Submissions S."/>
        </authorList>
    </citation>
    <scope>NUCLEOTIDE SEQUENCE [LARGE SCALE GENOMIC DNA]</scope>
    <source>
        <strain evidence="5">DSM 1565</strain>
    </source>
</reference>
<dbReference type="InterPro" id="IPR014710">
    <property type="entry name" value="RmlC-like_jellyroll"/>
</dbReference>
<dbReference type="AlphaFoldDB" id="A0A1I7NDQ7"/>
<evidence type="ECO:0000256" key="2">
    <source>
        <dbReference type="SAM" id="MobiDB-lite"/>
    </source>
</evidence>
<dbReference type="Pfam" id="PF07883">
    <property type="entry name" value="Cupin_2"/>
    <property type="match status" value="1"/>
</dbReference>
<organism evidence="4 5">
    <name type="scientific">Hyphomicrobium facile</name>
    <dbReference type="NCBI Taxonomy" id="51670"/>
    <lineage>
        <taxon>Bacteria</taxon>
        <taxon>Pseudomonadati</taxon>
        <taxon>Pseudomonadota</taxon>
        <taxon>Alphaproteobacteria</taxon>
        <taxon>Hyphomicrobiales</taxon>
        <taxon>Hyphomicrobiaceae</taxon>
        <taxon>Hyphomicrobium</taxon>
    </lineage>
</organism>
<dbReference type="SMART" id="SM00530">
    <property type="entry name" value="HTH_XRE"/>
    <property type="match status" value="1"/>
</dbReference>
<feature type="domain" description="HTH cro/C1-type" evidence="3">
    <location>
        <begin position="46"/>
        <end position="100"/>
    </location>
</feature>
<dbReference type="STRING" id="51670.SAMN04488557_1722"/>
<dbReference type="SUPFAM" id="SSF47413">
    <property type="entry name" value="lambda repressor-like DNA-binding domains"/>
    <property type="match status" value="1"/>
</dbReference>
<accession>A0A1I7NDQ7</accession>
<feature type="region of interest" description="Disordered" evidence="2">
    <location>
        <begin position="1"/>
        <end position="20"/>
    </location>
</feature>
<dbReference type="PANTHER" id="PTHR46797">
    <property type="entry name" value="HTH-TYPE TRANSCRIPTIONAL REGULATOR"/>
    <property type="match status" value="1"/>
</dbReference>
<evidence type="ECO:0000259" key="3">
    <source>
        <dbReference type="PROSITE" id="PS50943"/>
    </source>
</evidence>
<dbReference type="PANTHER" id="PTHR46797:SF1">
    <property type="entry name" value="METHYLPHOSPHONATE SYNTHASE"/>
    <property type="match status" value="1"/>
</dbReference>
<dbReference type="Gene3D" id="1.10.260.40">
    <property type="entry name" value="lambda repressor-like DNA-binding domains"/>
    <property type="match status" value="1"/>
</dbReference>
<evidence type="ECO:0000256" key="1">
    <source>
        <dbReference type="ARBA" id="ARBA00023125"/>
    </source>
</evidence>
<dbReference type="GO" id="GO:0005829">
    <property type="term" value="C:cytosol"/>
    <property type="evidence" value="ECO:0007669"/>
    <property type="project" value="TreeGrafter"/>
</dbReference>
<dbReference type="RefSeq" id="WP_092867059.1">
    <property type="nucleotide sequence ID" value="NZ_FPCH01000002.1"/>
</dbReference>
<dbReference type="EMBL" id="FPCH01000002">
    <property type="protein sequence ID" value="SFV32779.1"/>
    <property type="molecule type" value="Genomic_DNA"/>
</dbReference>
<dbReference type="GO" id="GO:0003700">
    <property type="term" value="F:DNA-binding transcription factor activity"/>
    <property type="evidence" value="ECO:0007669"/>
    <property type="project" value="TreeGrafter"/>
</dbReference>
<dbReference type="Proteomes" id="UP000199423">
    <property type="component" value="Unassembled WGS sequence"/>
</dbReference>
<evidence type="ECO:0000313" key="5">
    <source>
        <dbReference type="Proteomes" id="UP000199423"/>
    </source>
</evidence>
<dbReference type="OrthoDB" id="9805356at2"/>
<dbReference type="GO" id="GO:0003677">
    <property type="term" value="F:DNA binding"/>
    <property type="evidence" value="ECO:0007669"/>
    <property type="project" value="UniProtKB-KW"/>
</dbReference>
<dbReference type="InterPro" id="IPR011051">
    <property type="entry name" value="RmlC_Cupin_sf"/>
</dbReference>
<protein>
    <submittedName>
        <fullName evidence="4">Cupin domain-containing protein</fullName>
    </submittedName>
</protein>
<dbReference type="Pfam" id="PF01381">
    <property type="entry name" value="HTH_3"/>
    <property type="match status" value="1"/>
</dbReference>
<dbReference type="Gene3D" id="2.60.120.10">
    <property type="entry name" value="Jelly Rolls"/>
    <property type="match status" value="1"/>
</dbReference>
<dbReference type="InterPro" id="IPR013096">
    <property type="entry name" value="Cupin_2"/>
</dbReference>
<keyword evidence="5" id="KW-1185">Reference proteome</keyword>
<gene>
    <name evidence="4" type="ORF">SAMN04488557_1722</name>
</gene>
<dbReference type="CDD" id="cd00093">
    <property type="entry name" value="HTH_XRE"/>
    <property type="match status" value="1"/>
</dbReference>
<dbReference type="InterPro" id="IPR050807">
    <property type="entry name" value="TransReg_Diox_bact_type"/>
</dbReference>
<evidence type="ECO:0000313" key="4">
    <source>
        <dbReference type="EMBL" id="SFV32779.1"/>
    </source>
</evidence>
<dbReference type="CDD" id="cd02209">
    <property type="entry name" value="cupin_XRE_C"/>
    <property type="match status" value="1"/>
</dbReference>
<proteinExistence type="predicted"/>
<dbReference type="PROSITE" id="PS50943">
    <property type="entry name" value="HTH_CROC1"/>
    <property type="match status" value="1"/>
</dbReference>
<dbReference type="InterPro" id="IPR010982">
    <property type="entry name" value="Lambda_DNA-bd_dom_sf"/>
</dbReference>
<name>A0A1I7NDQ7_9HYPH</name>
<dbReference type="InterPro" id="IPR001387">
    <property type="entry name" value="Cro/C1-type_HTH"/>
</dbReference>
<keyword evidence="1" id="KW-0238">DNA-binding</keyword>
<dbReference type="SUPFAM" id="SSF51182">
    <property type="entry name" value="RmlC-like cupins"/>
    <property type="match status" value="1"/>
</dbReference>
<sequence>MTKEKAGLKARPTTRKSSAEKAAVNELNNRHDLAHVPLEQRIGAVIKRRRLESNLTLSDLSTGAGLSSAMLSRIENGMATASLDALERLCAAVGIGLSDLFKETETKQGSAQLVKRTEQMEVVRVGTKFGHTYRLLSYDRGPRKLFEPFFIEMDKKSETYPRFAHPGTEFIYMLQGRMEYRFGEHTYLIEPGDAFTFSGEVVHGPEKLLDDRIKFLAIIFYGE</sequence>